<evidence type="ECO:0000313" key="2">
    <source>
        <dbReference type="EMBL" id="KAK3506341.1"/>
    </source>
</evidence>
<sequence>FAQDPRATAKCPRGDKCVGKGRNVHLYKSGYHHWVRHICDMSNWYTMLTEVLCCGPCTKAARSGEGSTVGQWLAWDPAILLQLSELFPAILTS</sequence>
<dbReference type="Proteomes" id="UP001274896">
    <property type="component" value="Unassembled WGS sequence"/>
</dbReference>
<dbReference type="InterPro" id="IPR046616">
    <property type="entry name" value="DUF6729"/>
</dbReference>
<dbReference type="PANTHER" id="PTHR24401:SF29">
    <property type="entry name" value="SI:CH211-243P7.3-RELATED"/>
    <property type="match status" value="1"/>
</dbReference>
<dbReference type="Pfam" id="PF20499">
    <property type="entry name" value="DUF6729"/>
    <property type="match status" value="1"/>
</dbReference>
<feature type="domain" description="DUF6729" evidence="1">
    <location>
        <begin position="16"/>
        <end position="71"/>
    </location>
</feature>
<evidence type="ECO:0000259" key="1">
    <source>
        <dbReference type="Pfam" id="PF20499"/>
    </source>
</evidence>
<comment type="caution">
    <text evidence="2">The sequence shown here is derived from an EMBL/GenBank/DDBJ whole genome shotgun (WGS) entry which is preliminary data.</text>
</comment>
<feature type="non-terminal residue" evidence="2">
    <location>
        <position position="93"/>
    </location>
</feature>
<protein>
    <recommendedName>
        <fullName evidence="1">DUF6729 domain-containing protein</fullName>
    </recommendedName>
</protein>
<dbReference type="PANTHER" id="PTHR24401">
    <property type="entry name" value="SI:CH211-243P7.3-RELATED"/>
    <property type="match status" value="1"/>
</dbReference>
<proteinExistence type="predicted"/>
<dbReference type="AlphaFoldDB" id="A0AAE0UHK4"/>
<feature type="non-terminal residue" evidence="2">
    <location>
        <position position="1"/>
    </location>
</feature>
<name>A0AAE0UHK4_9TELE</name>
<dbReference type="EMBL" id="JAUCMX010000051">
    <property type="protein sequence ID" value="KAK3506341.1"/>
    <property type="molecule type" value="Genomic_DNA"/>
</dbReference>
<organism evidence="2 3">
    <name type="scientific">Hemibagrus guttatus</name>
    <dbReference type="NCBI Taxonomy" id="175788"/>
    <lineage>
        <taxon>Eukaryota</taxon>
        <taxon>Metazoa</taxon>
        <taxon>Chordata</taxon>
        <taxon>Craniata</taxon>
        <taxon>Vertebrata</taxon>
        <taxon>Euteleostomi</taxon>
        <taxon>Actinopterygii</taxon>
        <taxon>Neopterygii</taxon>
        <taxon>Teleostei</taxon>
        <taxon>Ostariophysi</taxon>
        <taxon>Siluriformes</taxon>
        <taxon>Bagridae</taxon>
        <taxon>Hemibagrus</taxon>
    </lineage>
</organism>
<reference evidence="2" key="1">
    <citation type="submission" date="2023-06" db="EMBL/GenBank/DDBJ databases">
        <title>Male Hemibagrus guttatus genome.</title>
        <authorList>
            <person name="Bian C."/>
        </authorList>
    </citation>
    <scope>NUCLEOTIDE SEQUENCE</scope>
    <source>
        <strain evidence="2">Male_cb2023</strain>
        <tissue evidence="2">Muscle</tissue>
    </source>
</reference>
<accession>A0AAE0UHK4</accession>
<evidence type="ECO:0000313" key="3">
    <source>
        <dbReference type="Proteomes" id="UP001274896"/>
    </source>
</evidence>
<gene>
    <name evidence="2" type="ORF">QTP70_021896</name>
</gene>
<keyword evidence="3" id="KW-1185">Reference proteome</keyword>